<dbReference type="AlphaFoldDB" id="A0A4U6W817"/>
<sequence>MRPYLRLPLPLHCRRRRGVAHEHGNLLPLLHLHAWGRRRAMGRVRGVLRVQEPVHHCGHLHKARPFLGIITGWSLALPLVEVAGVARQLHAGMEAVPLVGSCSALGSGAARLVGMVNLHVILTPSYYPSLPFPPPFTPPHPGRAPVALYGWPVDDPLAAGASRPTAVGRLLLGRSLFCRWLSSRWQSLTCGCFPLFSSWTARCHPINLPPIQALAVGCVKLVWEP</sequence>
<gene>
    <name evidence="1" type="ORF">SEVIR_1G140100v2</name>
</gene>
<protein>
    <submittedName>
        <fullName evidence="1">Uncharacterized protein</fullName>
    </submittedName>
</protein>
<evidence type="ECO:0000313" key="1">
    <source>
        <dbReference type="EMBL" id="TKW38818.1"/>
    </source>
</evidence>
<accession>A0A4U6W817</accession>
<proteinExistence type="predicted"/>
<reference evidence="1" key="1">
    <citation type="submission" date="2019-03" db="EMBL/GenBank/DDBJ databases">
        <title>WGS assembly of Setaria viridis.</title>
        <authorList>
            <person name="Huang P."/>
            <person name="Jenkins J."/>
            <person name="Grimwood J."/>
            <person name="Barry K."/>
            <person name="Healey A."/>
            <person name="Mamidi S."/>
            <person name="Sreedasyam A."/>
            <person name="Shu S."/>
            <person name="Feldman M."/>
            <person name="Wu J."/>
            <person name="Yu Y."/>
            <person name="Chen C."/>
            <person name="Johnson J."/>
            <person name="Rokhsar D."/>
            <person name="Baxter I."/>
            <person name="Schmutz J."/>
            <person name="Brutnell T."/>
            <person name="Kellogg E."/>
        </authorList>
    </citation>
    <scope>NUCLEOTIDE SEQUENCE [LARGE SCALE GENOMIC DNA]</scope>
</reference>
<evidence type="ECO:0000313" key="2">
    <source>
        <dbReference type="Proteomes" id="UP000298652"/>
    </source>
</evidence>
<organism evidence="1 2">
    <name type="scientific">Setaria viridis</name>
    <name type="common">Green bristlegrass</name>
    <name type="synonym">Setaria italica subsp. viridis</name>
    <dbReference type="NCBI Taxonomy" id="4556"/>
    <lineage>
        <taxon>Eukaryota</taxon>
        <taxon>Viridiplantae</taxon>
        <taxon>Streptophyta</taxon>
        <taxon>Embryophyta</taxon>
        <taxon>Tracheophyta</taxon>
        <taxon>Spermatophyta</taxon>
        <taxon>Magnoliopsida</taxon>
        <taxon>Liliopsida</taxon>
        <taxon>Poales</taxon>
        <taxon>Poaceae</taxon>
        <taxon>PACMAD clade</taxon>
        <taxon>Panicoideae</taxon>
        <taxon>Panicodae</taxon>
        <taxon>Paniceae</taxon>
        <taxon>Cenchrinae</taxon>
        <taxon>Setaria</taxon>
    </lineage>
</organism>
<dbReference type="Proteomes" id="UP000298652">
    <property type="component" value="Chromosome 1"/>
</dbReference>
<dbReference type="EMBL" id="CM016552">
    <property type="protein sequence ID" value="TKW38818.1"/>
    <property type="molecule type" value="Genomic_DNA"/>
</dbReference>
<dbReference type="Gramene" id="TKW38818">
    <property type="protein sequence ID" value="TKW38818"/>
    <property type="gene ID" value="SEVIR_1G140100v2"/>
</dbReference>
<name>A0A4U6W817_SETVI</name>
<keyword evidence="2" id="KW-1185">Reference proteome</keyword>